<dbReference type="InterPro" id="IPR050707">
    <property type="entry name" value="HTH_MetabolicPath_Reg"/>
</dbReference>
<dbReference type="GO" id="GO:0003700">
    <property type="term" value="F:DNA-binding transcription factor activity"/>
    <property type="evidence" value="ECO:0007669"/>
    <property type="project" value="TreeGrafter"/>
</dbReference>
<dbReference type="InterPro" id="IPR036388">
    <property type="entry name" value="WH-like_DNA-bd_sf"/>
</dbReference>
<keyword evidence="2" id="KW-0238">DNA-binding</keyword>
<dbReference type="SUPFAM" id="SSF55781">
    <property type="entry name" value="GAF domain-like"/>
    <property type="match status" value="1"/>
</dbReference>
<feature type="domain" description="IclR-ED" evidence="5">
    <location>
        <begin position="70"/>
        <end position="230"/>
    </location>
</feature>
<dbReference type="Gene3D" id="1.10.10.10">
    <property type="entry name" value="Winged helix-like DNA-binding domain superfamily/Winged helix DNA-binding domain"/>
    <property type="match status" value="1"/>
</dbReference>
<dbReference type="Gene3D" id="3.30.450.40">
    <property type="match status" value="2"/>
</dbReference>
<dbReference type="SMART" id="SM00346">
    <property type="entry name" value="HTH_ICLR"/>
    <property type="match status" value="1"/>
</dbReference>
<dbReference type="EMBL" id="SMBX01000002">
    <property type="protein sequence ID" value="TCV01407.1"/>
    <property type="molecule type" value="Genomic_DNA"/>
</dbReference>
<evidence type="ECO:0000256" key="3">
    <source>
        <dbReference type="ARBA" id="ARBA00023163"/>
    </source>
</evidence>
<keyword evidence="1" id="KW-0805">Transcription regulation</keyword>
<keyword evidence="7" id="KW-1185">Reference proteome</keyword>
<evidence type="ECO:0000256" key="1">
    <source>
        <dbReference type="ARBA" id="ARBA00023015"/>
    </source>
</evidence>
<dbReference type="PANTHER" id="PTHR30136">
    <property type="entry name" value="HELIX-TURN-HELIX TRANSCRIPTIONAL REGULATOR, ICLR FAMILY"/>
    <property type="match status" value="1"/>
</dbReference>
<dbReference type="Pfam" id="PF01614">
    <property type="entry name" value="IclR_C"/>
    <property type="match status" value="1"/>
</dbReference>
<evidence type="ECO:0000259" key="4">
    <source>
        <dbReference type="PROSITE" id="PS51077"/>
    </source>
</evidence>
<feature type="domain" description="HTH iclR-type" evidence="4">
    <location>
        <begin position="8"/>
        <end position="69"/>
    </location>
</feature>
<dbReference type="RefSeq" id="WP_132473906.1">
    <property type="nucleotide sequence ID" value="NZ_JBEBWM010000066.1"/>
</dbReference>
<dbReference type="PROSITE" id="PS51078">
    <property type="entry name" value="ICLR_ED"/>
    <property type="match status" value="1"/>
</dbReference>
<evidence type="ECO:0000313" key="7">
    <source>
        <dbReference type="Proteomes" id="UP000294692"/>
    </source>
</evidence>
<evidence type="ECO:0000259" key="5">
    <source>
        <dbReference type="PROSITE" id="PS51078"/>
    </source>
</evidence>
<dbReference type="Pfam" id="PF09339">
    <property type="entry name" value="HTH_IclR"/>
    <property type="match status" value="1"/>
</dbReference>
<name>A0A4R3V8C4_9BURK</name>
<dbReference type="GO" id="GO:0003677">
    <property type="term" value="F:DNA binding"/>
    <property type="evidence" value="ECO:0007669"/>
    <property type="project" value="UniProtKB-KW"/>
</dbReference>
<reference evidence="6 7" key="1">
    <citation type="submission" date="2019-03" db="EMBL/GenBank/DDBJ databases">
        <title>Genomic Encyclopedia of Type Strains, Phase IV (KMG-IV): sequencing the most valuable type-strain genomes for metagenomic binning, comparative biology and taxonomic classification.</title>
        <authorList>
            <person name="Goeker M."/>
        </authorList>
    </citation>
    <scope>NUCLEOTIDE SEQUENCE [LARGE SCALE GENOMIC DNA]</scope>
    <source>
        <strain evidence="6 7">DSM 100048</strain>
    </source>
</reference>
<dbReference type="SUPFAM" id="SSF46785">
    <property type="entry name" value="Winged helix' DNA-binding domain"/>
    <property type="match status" value="1"/>
</dbReference>
<dbReference type="AlphaFoldDB" id="A0A4R3V8C4"/>
<dbReference type="PANTHER" id="PTHR30136:SF39">
    <property type="entry name" value="TRANSCRIPTIONAL REGULATORY PROTEIN"/>
    <property type="match status" value="1"/>
</dbReference>
<dbReference type="InterPro" id="IPR036390">
    <property type="entry name" value="WH_DNA-bd_sf"/>
</dbReference>
<accession>A0A4R3V8C4</accession>
<gene>
    <name evidence="6" type="ORF">EV686_102119</name>
</gene>
<dbReference type="GO" id="GO:0045892">
    <property type="term" value="P:negative regulation of DNA-templated transcription"/>
    <property type="evidence" value="ECO:0007669"/>
    <property type="project" value="TreeGrafter"/>
</dbReference>
<dbReference type="InterPro" id="IPR005471">
    <property type="entry name" value="Tscrpt_reg_IclR_N"/>
</dbReference>
<proteinExistence type="predicted"/>
<dbReference type="PROSITE" id="PS51077">
    <property type="entry name" value="HTH_ICLR"/>
    <property type="match status" value="1"/>
</dbReference>
<keyword evidence="3" id="KW-0804">Transcription</keyword>
<dbReference type="Proteomes" id="UP000294692">
    <property type="component" value="Unassembled WGS sequence"/>
</dbReference>
<evidence type="ECO:0000256" key="2">
    <source>
        <dbReference type="ARBA" id="ARBA00023125"/>
    </source>
</evidence>
<dbReference type="OrthoDB" id="5422805at2"/>
<organism evidence="6 7">
    <name type="scientific">Paracandidimonas soli</name>
    <dbReference type="NCBI Taxonomy" id="1917182"/>
    <lineage>
        <taxon>Bacteria</taxon>
        <taxon>Pseudomonadati</taxon>
        <taxon>Pseudomonadota</taxon>
        <taxon>Betaproteobacteria</taxon>
        <taxon>Burkholderiales</taxon>
        <taxon>Alcaligenaceae</taxon>
        <taxon>Paracandidimonas</taxon>
    </lineage>
</organism>
<comment type="caution">
    <text evidence="6">The sequence shown here is derived from an EMBL/GenBank/DDBJ whole genome shotgun (WGS) entry which is preliminary data.</text>
</comment>
<dbReference type="InterPro" id="IPR014757">
    <property type="entry name" value="Tscrpt_reg_IclR_C"/>
</dbReference>
<dbReference type="InterPro" id="IPR029016">
    <property type="entry name" value="GAF-like_dom_sf"/>
</dbReference>
<sequence length="235" mass="26319">MSKNTNRVEAVERALIVLDAFKQGKLTLTLAELAACTGLYKSTILRLIGSLEQYGYITRTPQGSYHLGISIFQLGMRYKHTFDVEDIIRPCLRNLVASTHETAAYYIRVGDQRLCLYRENSPRSARHHLEEGSFLPLEFGATGHILRVFGGQANETEQDRQTHAQGHYISLGERDPDVAAVAVPILDKHGTAYGSLSVSGLRSRYTEEKRLFALKELVAEAQKLSESLQNRLPKT</sequence>
<evidence type="ECO:0000313" key="6">
    <source>
        <dbReference type="EMBL" id="TCV01407.1"/>
    </source>
</evidence>
<protein>
    <submittedName>
        <fullName evidence="6">IclR family transcriptional regulator</fullName>
    </submittedName>
</protein>